<dbReference type="InterPro" id="IPR032675">
    <property type="entry name" value="LRR_dom_sf"/>
</dbReference>
<dbReference type="EMBL" id="UGNV01000006">
    <property type="protein sequence ID" value="STX55815.1"/>
    <property type="molecule type" value="Genomic_DNA"/>
</dbReference>
<dbReference type="Proteomes" id="UP000254968">
    <property type="component" value="Unassembled WGS sequence"/>
</dbReference>
<dbReference type="Pfam" id="PF13306">
    <property type="entry name" value="LRR_5"/>
    <property type="match status" value="1"/>
</dbReference>
<proteinExistence type="predicted"/>
<dbReference type="PANTHER" id="PTHR45661">
    <property type="entry name" value="SURFACE ANTIGEN"/>
    <property type="match status" value="1"/>
</dbReference>
<gene>
    <name evidence="1" type="ORF">NCTC13315_03185</name>
</gene>
<evidence type="ECO:0000313" key="1">
    <source>
        <dbReference type="EMBL" id="STX55815.1"/>
    </source>
</evidence>
<keyword evidence="2" id="KW-1185">Reference proteome</keyword>
<accession>A0A378JPX5</accession>
<evidence type="ECO:0008006" key="3">
    <source>
        <dbReference type="Google" id="ProtNLM"/>
    </source>
</evidence>
<evidence type="ECO:0000313" key="2">
    <source>
        <dbReference type="Proteomes" id="UP000254968"/>
    </source>
</evidence>
<dbReference type="OrthoDB" id="5654383at2"/>
<reference evidence="1 2" key="1">
    <citation type="submission" date="2018-06" db="EMBL/GenBank/DDBJ databases">
        <authorList>
            <consortium name="Pathogen Informatics"/>
            <person name="Doyle S."/>
        </authorList>
    </citation>
    <scope>NUCLEOTIDE SEQUENCE [LARGE SCALE GENOMIC DNA]</scope>
    <source>
        <strain evidence="1 2">NCTC13315</strain>
    </source>
</reference>
<name>A0A378JPX5_9GAMM</name>
<protein>
    <recommendedName>
        <fullName evidence="3">Bacterial surface protein 26-residue repeat</fullName>
    </recommendedName>
</protein>
<dbReference type="RefSeq" id="WP_115304411.1">
    <property type="nucleotide sequence ID" value="NZ_CAAAHO010000014.1"/>
</dbReference>
<dbReference type="PANTHER" id="PTHR45661:SF3">
    <property type="entry name" value="IG-LIKE DOMAIN-CONTAINING PROTEIN"/>
    <property type="match status" value="1"/>
</dbReference>
<dbReference type="InterPro" id="IPR053139">
    <property type="entry name" value="Surface_bspA-like"/>
</dbReference>
<dbReference type="Gene3D" id="3.80.10.10">
    <property type="entry name" value="Ribonuclease Inhibitor"/>
    <property type="match status" value="2"/>
</dbReference>
<dbReference type="AlphaFoldDB" id="A0A378JPX5"/>
<dbReference type="SUPFAM" id="SSF52058">
    <property type="entry name" value="L domain-like"/>
    <property type="match status" value="2"/>
</dbReference>
<organism evidence="1 2">
    <name type="scientific">Legionella beliardensis</name>
    <dbReference type="NCBI Taxonomy" id="91822"/>
    <lineage>
        <taxon>Bacteria</taxon>
        <taxon>Pseudomonadati</taxon>
        <taxon>Pseudomonadota</taxon>
        <taxon>Gammaproteobacteria</taxon>
        <taxon>Legionellales</taxon>
        <taxon>Legionellaceae</taxon>
        <taxon>Legionella</taxon>
    </lineage>
</organism>
<sequence>MQLSDSGQTLLKVDNKDIQPDGSYEIPKGVTAIGNDAFYKCKSLTRVEIPASVTSIGHGAFARCINLHTLTIPASVTSIGDGAFYKCKSLTRAEIPASVTVIGNHTFKSCTNLHTLTIPASVTSIGDNAFCYCESLTKVEIPASVTYIGKWAFAECNLQTLKIPASVTYIGDGAFSYCESLTKVEIPASVTAIGNSVFEGCGLYTLRIPASVTSIGDGAFYNCQHLTRVEIPASVTRIGERAFTGCTNLTYIIIHSNQEADLAHIAQLLPAELKDKFIIKNLFDEITHLQDRQLSRLIRNPQTNLLYRFFNVGVSFVPKVEVKIDEEKFIEKESSTLPGEVFWHINEQLDEDNPYYHKAKTLIERESWPKTTEGLKNYEACLKNIVDEYMDKAWCFNIIKEKEKECPLQSQISEKSFLQR</sequence>
<dbReference type="InterPro" id="IPR026906">
    <property type="entry name" value="LRR_5"/>
</dbReference>